<gene>
    <name evidence="1" type="ORF">K469DRAFT_793594</name>
</gene>
<sequence>MPSYDTATGAQALTLKLVGNSNAEIEAITGIQPRTLNTLHCIAIARGLNLQRARRSLITILKIASALAAIQSRLKRLLQRCFQRSIETNTHGRKPALRS</sequence>
<protein>
    <recommendedName>
        <fullName evidence="3">HTH luxR-type domain-containing protein</fullName>
    </recommendedName>
</protein>
<dbReference type="Proteomes" id="UP000800200">
    <property type="component" value="Unassembled WGS sequence"/>
</dbReference>
<evidence type="ECO:0008006" key="3">
    <source>
        <dbReference type="Google" id="ProtNLM"/>
    </source>
</evidence>
<evidence type="ECO:0000313" key="1">
    <source>
        <dbReference type="EMBL" id="KAF2180998.1"/>
    </source>
</evidence>
<dbReference type="OrthoDB" id="5415741at2759"/>
<proteinExistence type="predicted"/>
<dbReference type="AlphaFoldDB" id="A0A6A6DRW9"/>
<keyword evidence="2" id="KW-1185">Reference proteome</keyword>
<dbReference type="EMBL" id="ML994655">
    <property type="protein sequence ID" value="KAF2180998.1"/>
    <property type="molecule type" value="Genomic_DNA"/>
</dbReference>
<name>A0A6A6DRW9_9PEZI</name>
<evidence type="ECO:0000313" key="2">
    <source>
        <dbReference type="Proteomes" id="UP000800200"/>
    </source>
</evidence>
<reference evidence="1" key="1">
    <citation type="journal article" date="2020" name="Stud. Mycol.">
        <title>101 Dothideomycetes genomes: a test case for predicting lifestyles and emergence of pathogens.</title>
        <authorList>
            <person name="Haridas S."/>
            <person name="Albert R."/>
            <person name="Binder M."/>
            <person name="Bloem J."/>
            <person name="Labutti K."/>
            <person name="Salamov A."/>
            <person name="Andreopoulos B."/>
            <person name="Baker S."/>
            <person name="Barry K."/>
            <person name="Bills G."/>
            <person name="Bluhm B."/>
            <person name="Cannon C."/>
            <person name="Castanera R."/>
            <person name="Culley D."/>
            <person name="Daum C."/>
            <person name="Ezra D."/>
            <person name="Gonzalez J."/>
            <person name="Henrissat B."/>
            <person name="Kuo A."/>
            <person name="Liang C."/>
            <person name="Lipzen A."/>
            <person name="Lutzoni F."/>
            <person name="Magnuson J."/>
            <person name="Mondo S."/>
            <person name="Nolan M."/>
            <person name="Ohm R."/>
            <person name="Pangilinan J."/>
            <person name="Park H.-J."/>
            <person name="Ramirez L."/>
            <person name="Alfaro M."/>
            <person name="Sun H."/>
            <person name="Tritt A."/>
            <person name="Yoshinaga Y."/>
            <person name="Zwiers L.-H."/>
            <person name="Turgeon B."/>
            <person name="Goodwin S."/>
            <person name="Spatafora J."/>
            <person name="Crous P."/>
            <person name="Grigoriev I."/>
        </authorList>
    </citation>
    <scope>NUCLEOTIDE SEQUENCE</scope>
    <source>
        <strain evidence="1">CBS 207.26</strain>
    </source>
</reference>
<organism evidence="1 2">
    <name type="scientific">Zopfia rhizophila CBS 207.26</name>
    <dbReference type="NCBI Taxonomy" id="1314779"/>
    <lineage>
        <taxon>Eukaryota</taxon>
        <taxon>Fungi</taxon>
        <taxon>Dikarya</taxon>
        <taxon>Ascomycota</taxon>
        <taxon>Pezizomycotina</taxon>
        <taxon>Dothideomycetes</taxon>
        <taxon>Dothideomycetes incertae sedis</taxon>
        <taxon>Zopfiaceae</taxon>
        <taxon>Zopfia</taxon>
    </lineage>
</organism>
<accession>A0A6A6DRW9</accession>